<reference evidence="1" key="1">
    <citation type="submission" date="2023-04" db="EMBL/GenBank/DDBJ databases">
        <title>Aspergillus oryzae NBRC 4228.</title>
        <authorList>
            <person name="Ichikawa N."/>
            <person name="Sato H."/>
            <person name="Tonouchi N."/>
        </authorList>
    </citation>
    <scope>NUCLEOTIDE SEQUENCE</scope>
    <source>
        <strain evidence="1">NBRC 4228</strain>
    </source>
</reference>
<proteinExistence type="predicted"/>
<gene>
    <name evidence="1" type="ORF">Aory04_000870300</name>
</gene>
<sequence>MSPPRQRSESPDPASSVLGDAQELIAETLFALRKQADEEGRNIEEADMDNVGNGTHVATRDLEKVSGSAEAVWDEAFLVTFDQNEAQNPLNWTKKRKWGVTAAISGTGFVRIMVSTV</sequence>
<evidence type="ECO:0000313" key="2">
    <source>
        <dbReference type="Proteomes" id="UP001165205"/>
    </source>
</evidence>
<evidence type="ECO:0000313" key="1">
    <source>
        <dbReference type="EMBL" id="GMG33120.1"/>
    </source>
</evidence>
<name>A0AAN5BZH7_ASPOZ</name>
<dbReference type="EMBL" id="BSYA01000112">
    <property type="protein sequence ID" value="GMG33120.1"/>
    <property type="molecule type" value="Genomic_DNA"/>
</dbReference>
<organism evidence="1 2">
    <name type="scientific">Aspergillus oryzae</name>
    <name type="common">Yellow koji mold</name>
    <dbReference type="NCBI Taxonomy" id="5062"/>
    <lineage>
        <taxon>Eukaryota</taxon>
        <taxon>Fungi</taxon>
        <taxon>Dikarya</taxon>
        <taxon>Ascomycota</taxon>
        <taxon>Pezizomycotina</taxon>
        <taxon>Eurotiomycetes</taxon>
        <taxon>Eurotiomycetidae</taxon>
        <taxon>Eurotiales</taxon>
        <taxon>Aspergillaceae</taxon>
        <taxon>Aspergillus</taxon>
        <taxon>Aspergillus subgen. Circumdati</taxon>
    </lineage>
</organism>
<accession>A0AAN5BZH7</accession>
<dbReference type="Proteomes" id="UP001165205">
    <property type="component" value="Unassembled WGS sequence"/>
</dbReference>
<protein>
    <submittedName>
        <fullName evidence="1">Unnamed protein product</fullName>
    </submittedName>
</protein>
<dbReference type="AlphaFoldDB" id="A0AAN5BZH7"/>
<comment type="caution">
    <text evidence="1">The sequence shown here is derived from an EMBL/GenBank/DDBJ whole genome shotgun (WGS) entry which is preliminary data.</text>
</comment>